<comment type="caution">
    <text evidence="1">The sequence shown here is derived from an EMBL/GenBank/DDBJ whole genome shotgun (WGS) entry which is preliminary data.</text>
</comment>
<gene>
    <name evidence="1" type="ORF">VNO77_27019</name>
</gene>
<dbReference type="PANTHER" id="PTHR47188:SF1">
    <property type="entry name" value="PROTEIN TAR1"/>
    <property type="match status" value="1"/>
</dbReference>
<protein>
    <submittedName>
        <fullName evidence="1">Uncharacterized protein</fullName>
    </submittedName>
</protein>
<evidence type="ECO:0000313" key="2">
    <source>
        <dbReference type="Proteomes" id="UP001367508"/>
    </source>
</evidence>
<dbReference type="InterPro" id="IPR044792">
    <property type="entry name" value="TAR1"/>
</dbReference>
<dbReference type="EMBL" id="JAYMYQ010000006">
    <property type="protein sequence ID" value="KAK7323542.1"/>
    <property type="molecule type" value="Genomic_DNA"/>
</dbReference>
<evidence type="ECO:0000313" key="1">
    <source>
        <dbReference type="EMBL" id="KAK7323542.1"/>
    </source>
</evidence>
<organism evidence="1 2">
    <name type="scientific">Canavalia gladiata</name>
    <name type="common">Sword bean</name>
    <name type="synonym">Dolichos gladiatus</name>
    <dbReference type="NCBI Taxonomy" id="3824"/>
    <lineage>
        <taxon>Eukaryota</taxon>
        <taxon>Viridiplantae</taxon>
        <taxon>Streptophyta</taxon>
        <taxon>Embryophyta</taxon>
        <taxon>Tracheophyta</taxon>
        <taxon>Spermatophyta</taxon>
        <taxon>Magnoliopsida</taxon>
        <taxon>eudicotyledons</taxon>
        <taxon>Gunneridae</taxon>
        <taxon>Pentapetalae</taxon>
        <taxon>rosids</taxon>
        <taxon>fabids</taxon>
        <taxon>Fabales</taxon>
        <taxon>Fabaceae</taxon>
        <taxon>Papilionoideae</taxon>
        <taxon>50 kb inversion clade</taxon>
        <taxon>NPAAA clade</taxon>
        <taxon>indigoferoid/millettioid clade</taxon>
        <taxon>Phaseoleae</taxon>
        <taxon>Canavalia</taxon>
    </lineage>
</organism>
<dbReference type="GO" id="GO:0043457">
    <property type="term" value="P:regulation of cellular respiration"/>
    <property type="evidence" value="ECO:0007669"/>
    <property type="project" value="InterPro"/>
</dbReference>
<accession>A0AAN9KW65</accession>
<sequence length="215" mass="24595">MISQLFVFHKSKNFTSDYEIRMPPIVPVNHYSDPEGQHNKIRILWCYPMLIGRLELCFGVKDSPPKGLWHGIISWTGQRVLHQAEGVAISTYFSFKIQTKRWLWLLASYGFSSRCRENVENRTTRIGYRASARLSDLSGLDQRTVGVISEIGQAASELKTFATMQAFLLKTEKILMGIGSPRGRNLHVTRENVITCQSLFKFPDTSTKFSFPEMI</sequence>
<reference evidence="1 2" key="1">
    <citation type="submission" date="2024-01" db="EMBL/GenBank/DDBJ databases">
        <title>The genomes of 5 underutilized Papilionoideae crops provide insights into root nodulation and disease resistanc.</title>
        <authorList>
            <person name="Jiang F."/>
        </authorList>
    </citation>
    <scope>NUCLEOTIDE SEQUENCE [LARGE SCALE GENOMIC DNA]</scope>
    <source>
        <strain evidence="1">LVBAO_FW01</strain>
        <tissue evidence="1">Leaves</tissue>
    </source>
</reference>
<dbReference type="PANTHER" id="PTHR47188">
    <property type="entry name" value="PROTEIN TAR1"/>
    <property type="match status" value="1"/>
</dbReference>
<name>A0AAN9KW65_CANGL</name>
<dbReference type="AlphaFoldDB" id="A0AAN9KW65"/>
<dbReference type="Proteomes" id="UP001367508">
    <property type="component" value="Unassembled WGS sequence"/>
</dbReference>
<proteinExistence type="predicted"/>
<keyword evidence="2" id="KW-1185">Reference proteome</keyword>